<dbReference type="PANTHER" id="PTHR10462">
    <property type="entry name" value="GLYCOSYLTRANSFERASE-RELATED"/>
    <property type="match status" value="1"/>
</dbReference>
<evidence type="ECO:0000256" key="8">
    <source>
        <dbReference type="SAM" id="MobiDB-lite"/>
    </source>
</evidence>
<evidence type="ECO:0000313" key="9">
    <source>
        <dbReference type="Proteomes" id="UP000245340"/>
    </source>
</evidence>
<keyword evidence="7" id="KW-0479">Metal-binding</keyword>
<dbReference type="GO" id="GO:0005794">
    <property type="term" value="C:Golgi apparatus"/>
    <property type="evidence" value="ECO:0007669"/>
    <property type="project" value="TreeGrafter"/>
</dbReference>
<dbReference type="Proteomes" id="UP000245340">
    <property type="component" value="Unplaced"/>
</dbReference>
<dbReference type="Gene3D" id="3.90.550.10">
    <property type="entry name" value="Spore Coat Polysaccharide Biosynthesis Protein SpsA, Chain A"/>
    <property type="match status" value="1"/>
</dbReference>
<dbReference type="RefSeq" id="XP_004403317.1">
    <property type="nucleotide sequence ID" value="XM_004403260.1"/>
</dbReference>
<organism evidence="9 10">
    <name type="scientific">Odobenus rosmarus divergens</name>
    <name type="common">Pacific walrus</name>
    <dbReference type="NCBI Taxonomy" id="9708"/>
    <lineage>
        <taxon>Eukaryota</taxon>
        <taxon>Metazoa</taxon>
        <taxon>Chordata</taxon>
        <taxon>Craniata</taxon>
        <taxon>Vertebrata</taxon>
        <taxon>Euteleostomi</taxon>
        <taxon>Mammalia</taxon>
        <taxon>Eutheria</taxon>
        <taxon>Laurasiatheria</taxon>
        <taxon>Carnivora</taxon>
        <taxon>Caniformia</taxon>
        <taxon>Pinnipedia</taxon>
        <taxon>Odobenidae</taxon>
        <taxon>Odobenus</taxon>
    </lineage>
</organism>
<feature type="region of interest" description="Disordered" evidence="8">
    <location>
        <begin position="40"/>
        <end position="85"/>
    </location>
</feature>
<dbReference type="Pfam" id="PF03414">
    <property type="entry name" value="Glyco_transf_6"/>
    <property type="match status" value="1"/>
</dbReference>
<feature type="compositionally biased region" description="Basic and acidic residues" evidence="8">
    <location>
        <begin position="160"/>
        <end position="173"/>
    </location>
</feature>
<gene>
    <name evidence="10" type="primary">LOC101374892</name>
</gene>
<keyword evidence="5" id="KW-0735">Signal-anchor</keyword>
<feature type="compositionally biased region" description="Basic and acidic residues" evidence="8">
    <location>
        <begin position="202"/>
        <end position="212"/>
    </location>
</feature>
<evidence type="ECO:0000256" key="3">
    <source>
        <dbReference type="ARBA" id="ARBA00022676"/>
    </source>
</evidence>
<evidence type="ECO:0000256" key="5">
    <source>
        <dbReference type="ARBA" id="ARBA00022968"/>
    </source>
</evidence>
<evidence type="ECO:0000256" key="4">
    <source>
        <dbReference type="ARBA" id="ARBA00022679"/>
    </source>
</evidence>
<name>A0A2U3W5G1_ODORO</name>
<feature type="region of interest" description="Disordered" evidence="8">
    <location>
        <begin position="153"/>
        <end position="219"/>
    </location>
</feature>
<reference evidence="10" key="1">
    <citation type="submission" date="2025-08" db="UniProtKB">
        <authorList>
            <consortium name="RefSeq"/>
        </authorList>
    </citation>
    <scope>IDENTIFICATION</scope>
</reference>
<evidence type="ECO:0000256" key="1">
    <source>
        <dbReference type="ARBA" id="ARBA00004606"/>
    </source>
</evidence>
<dbReference type="GO" id="GO:0016020">
    <property type="term" value="C:membrane"/>
    <property type="evidence" value="ECO:0007669"/>
    <property type="project" value="UniProtKB-SubCell"/>
</dbReference>
<evidence type="ECO:0000256" key="2">
    <source>
        <dbReference type="ARBA" id="ARBA00010413"/>
    </source>
</evidence>
<keyword evidence="5" id="KW-0812">Transmembrane</keyword>
<dbReference type="GO" id="GO:0005975">
    <property type="term" value="P:carbohydrate metabolic process"/>
    <property type="evidence" value="ECO:0007669"/>
    <property type="project" value="InterPro"/>
</dbReference>
<dbReference type="InParanoid" id="A0A2U3W5G1"/>
<dbReference type="GeneID" id="101374892"/>
<comment type="similarity">
    <text evidence="2">Belongs to the glycosyltransferase 6 family.</text>
</comment>
<keyword evidence="9" id="KW-1185">Reference proteome</keyword>
<feature type="binding site" evidence="6">
    <location>
        <position position="375"/>
    </location>
    <ligand>
        <name>an alpha-L-fucosyl-(1-&gt;2)-beta-D-galactosyl derivative</name>
        <dbReference type="ChEBI" id="CHEBI:140327"/>
    </ligand>
</feature>
<keyword evidence="3" id="KW-0328">Glycosyltransferase</keyword>
<dbReference type="GO" id="GO:0031982">
    <property type="term" value="C:vesicle"/>
    <property type="evidence" value="ECO:0007669"/>
    <property type="project" value="TreeGrafter"/>
</dbReference>
<dbReference type="InterPro" id="IPR029044">
    <property type="entry name" value="Nucleotide-diphossugar_trans"/>
</dbReference>
<dbReference type="InterPro" id="IPR005076">
    <property type="entry name" value="Glyco_trans_6"/>
</dbReference>
<dbReference type="SUPFAM" id="SSF53448">
    <property type="entry name" value="Nucleotide-diphospho-sugar transferases"/>
    <property type="match status" value="1"/>
</dbReference>
<accession>A0A2U3W5G1</accession>
<dbReference type="PANTHER" id="PTHR10462:SF55">
    <property type="entry name" value="HISTO-BLOOD GROUP ABO SYSTEM TRANSFERASE 1"/>
    <property type="match status" value="1"/>
</dbReference>
<keyword evidence="7" id="KW-0464">Manganese</keyword>
<feature type="binding site" evidence="7">
    <location>
        <position position="266"/>
    </location>
    <ligand>
        <name>Mn(2+)</name>
        <dbReference type="ChEBI" id="CHEBI:29035"/>
    </ligand>
</feature>
<protein>
    <submittedName>
        <fullName evidence="10">Uncharacterized protein LOC101374892</fullName>
    </submittedName>
</protein>
<evidence type="ECO:0000256" key="6">
    <source>
        <dbReference type="PIRSR" id="PIRSR605076-2"/>
    </source>
</evidence>
<keyword evidence="4" id="KW-0808">Transferase</keyword>
<evidence type="ECO:0000313" key="10">
    <source>
        <dbReference type="RefSeq" id="XP_004403317.1"/>
    </source>
</evidence>
<dbReference type="AlphaFoldDB" id="A0A2U3W5G1"/>
<feature type="region of interest" description="Disordered" evidence="8">
    <location>
        <begin position="1"/>
        <end position="28"/>
    </location>
</feature>
<dbReference type="STRING" id="9708.A0A2U3W5G1"/>
<dbReference type="KEGG" id="oro:101374892"/>
<evidence type="ECO:0000256" key="7">
    <source>
        <dbReference type="PIRSR" id="PIRSR605076-3"/>
    </source>
</evidence>
<feature type="binding site" evidence="6">
    <location>
        <position position="286"/>
    </location>
    <ligand>
        <name>an alpha-L-fucosyl-(1-&gt;2)-beta-D-galactosyl derivative</name>
        <dbReference type="ChEBI" id="CHEBI:140327"/>
    </ligand>
</feature>
<comment type="cofactor">
    <cofactor evidence="7">
        <name>Mn(2+)</name>
        <dbReference type="ChEBI" id="CHEBI:29035"/>
    </cofactor>
    <text evidence="7">Binds 1 Mn(2+) ion per subunit.</text>
</comment>
<proteinExistence type="inferred from homology"/>
<dbReference type="GO" id="GO:0046872">
    <property type="term" value="F:metal ion binding"/>
    <property type="evidence" value="ECO:0007669"/>
    <property type="project" value="UniProtKB-KW"/>
</dbReference>
<sequence length="400" mass="43778">MPPAGYPSLSLQKSMDDMEGRLVDTPSISSTEGVVVHRRVVQEPEPTEAEPEAAPPLEELEPAPTPSAALEGGVVPAATSGGDQEPAVPAAPLPLSVLLFLPLTQFLPWILPLSEPLSLTQILPLLLPLSILLPELLPLPPPLPVLLFLPLTQRAPDPSSRPERGLRSRRDNSRTSWEPDVDASGGRGAASTRTGALPPQDPLRRLLEDTGRRPQGQEPGLLGLAVEASRGHGAASTLTASRPPRDPLKAPHFLREVDYLVCREVDVKFRDHVSMEILSPLFGTPHSGFYWAAHKDFSYEHWPRSQVHTPRDKGDFYYMGTFFGGSVVEVHRLTLACHQEMRVDLASGIEVVWHLNRCLLDHKPLKVLSPEDLWDLQVLGWPPLLGEIGAAGPEIRHLLV</sequence>
<comment type="subcellular location">
    <subcellularLocation>
        <location evidence="1">Membrane</location>
        <topology evidence="1">Single-pass type II membrane protein</topology>
    </subcellularLocation>
</comment>
<dbReference type="GO" id="GO:0016758">
    <property type="term" value="F:hexosyltransferase activity"/>
    <property type="evidence" value="ECO:0007669"/>
    <property type="project" value="InterPro"/>
</dbReference>